<evidence type="ECO:0000313" key="1">
    <source>
        <dbReference type="EMBL" id="QEN07216.1"/>
    </source>
</evidence>
<accession>A0A5C1QL04</accession>
<dbReference type="Proteomes" id="UP000324209">
    <property type="component" value="Chromosome"/>
</dbReference>
<organism evidence="1 2">
    <name type="scientific">Oceanispirochaeta crateris</name>
    <dbReference type="NCBI Taxonomy" id="2518645"/>
    <lineage>
        <taxon>Bacteria</taxon>
        <taxon>Pseudomonadati</taxon>
        <taxon>Spirochaetota</taxon>
        <taxon>Spirochaetia</taxon>
        <taxon>Spirochaetales</taxon>
        <taxon>Spirochaetaceae</taxon>
        <taxon>Oceanispirochaeta</taxon>
    </lineage>
</organism>
<keyword evidence="1" id="KW-0131">Cell cycle</keyword>
<proteinExistence type="predicted"/>
<keyword evidence="2" id="KW-1185">Reference proteome</keyword>
<dbReference type="GO" id="GO:0051301">
    <property type="term" value="P:cell division"/>
    <property type="evidence" value="ECO:0007669"/>
    <property type="project" value="UniProtKB-KW"/>
</dbReference>
<protein>
    <submittedName>
        <fullName evidence="1">Cell division protein ZapA</fullName>
    </submittedName>
</protein>
<evidence type="ECO:0000313" key="2">
    <source>
        <dbReference type="Proteomes" id="UP000324209"/>
    </source>
</evidence>
<reference evidence="1 2" key="1">
    <citation type="submission" date="2019-02" db="EMBL/GenBank/DDBJ databases">
        <title>Complete Genome Sequence and Methylome Analysis of free living Spirochaetas.</title>
        <authorList>
            <person name="Fomenkov A."/>
            <person name="Dubinina G."/>
            <person name="Leshcheva N."/>
            <person name="Mikheeva N."/>
            <person name="Grabovich M."/>
            <person name="Vincze T."/>
            <person name="Roberts R.J."/>
        </authorList>
    </citation>
    <scope>NUCLEOTIDE SEQUENCE [LARGE SCALE GENOMIC DNA]</scope>
    <source>
        <strain evidence="1 2">K2</strain>
    </source>
</reference>
<dbReference type="RefSeq" id="WP_149485298.1">
    <property type="nucleotide sequence ID" value="NZ_CP036150.1"/>
</dbReference>
<dbReference type="KEGG" id="ock:EXM22_04135"/>
<gene>
    <name evidence="1" type="ORF">EXM22_04135</name>
</gene>
<dbReference type="SUPFAM" id="SSF102829">
    <property type="entry name" value="Cell division protein ZapA-like"/>
    <property type="match status" value="1"/>
</dbReference>
<dbReference type="Pfam" id="PF05164">
    <property type="entry name" value="ZapA"/>
    <property type="match status" value="1"/>
</dbReference>
<dbReference type="InterPro" id="IPR007838">
    <property type="entry name" value="Cell_div_ZapA-like"/>
</dbReference>
<dbReference type="OrthoDB" id="360980at2"/>
<dbReference type="EMBL" id="CP036150">
    <property type="protein sequence ID" value="QEN07216.1"/>
    <property type="molecule type" value="Genomic_DNA"/>
</dbReference>
<dbReference type="AlphaFoldDB" id="A0A5C1QL04"/>
<keyword evidence="1" id="KW-0132">Cell division</keyword>
<name>A0A5C1QL04_9SPIO</name>
<dbReference type="InterPro" id="IPR036192">
    <property type="entry name" value="Cell_div_ZapA-like_sf"/>
</dbReference>
<sequence>MKDDLLKVNILGVNLTFKAKENSTQLKQVIWFLNKKIEETRDKHKSVDQLKLSILSSIYIVDELISLKNSQFNATSEETLPQTDILITEEVDRAFQRVIDVLETNVNE</sequence>